<comment type="similarity">
    <text evidence="1">Belongs to the ATP-dependent DNA ligase family.</text>
</comment>
<dbReference type="Gene3D" id="2.40.50.140">
    <property type="entry name" value="Nucleic acid-binding proteins"/>
    <property type="match status" value="1"/>
</dbReference>
<dbReference type="InterPro" id="IPR044117">
    <property type="entry name" value="OBF_LigC-like"/>
</dbReference>
<dbReference type="CDD" id="cd07905">
    <property type="entry name" value="Adenylation_DNA_ligase_LigC"/>
    <property type="match status" value="1"/>
</dbReference>
<evidence type="ECO:0000256" key="2">
    <source>
        <dbReference type="ARBA" id="ARBA00012727"/>
    </source>
</evidence>
<name>A0A7I9ZE77_9MYCO</name>
<organism evidence="6 7">
    <name type="scientific">Mycobacterium timonense</name>
    <dbReference type="NCBI Taxonomy" id="701043"/>
    <lineage>
        <taxon>Bacteria</taxon>
        <taxon>Bacillati</taxon>
        <taxon>Actinomycetota</taxon>
        <taxon>Actinomycetes</taxon>
        <taxon>Mycobacteriales</taxon>
        <taxon>Mycobacteriaceae</taxon>
        <taxon>Mycobacterium</taxon>
        <taxon>Mycobacterium avium complex (MAC)</taxon>
    </lineage>
</organism>
<gene>
    <name evidence="6" type="primary">ligC</name>
    <name evidence="6" type="ORF">MTIM_50440</name>
</gene>
<dbReference type="InterPro" id="IPR044119">
    <property type="entry name" value="Adenylation_LigC-like"/>
</dbReference>
<evidence type="ECO:0000259" key="5">
    <source>
        <dbReference type="PROSITE" id="PS50160"/>
    </source>
</evidence>
<keyword evidence="3 6" id="KW-0436">Ligase</keyword>
<dbReference type="GO" id="GO:0006310">
    <property type="term" value="P:DNA recombination"/>
    <property type="evidence" value="ECO:0007669"/>
    <property type="project" value="InterPro"/>
</dbReference>
<dbReference type="SUPFAM" id="SSF50249">
    <property type="entry name" value="Nucleic acid-binding proteins"/>
    <property type="match status" value="1"/>
</dbReference>
<dbReference type="AlphaFoldDB" id="A0A7I9ZE77"/>
<evidence type="ECO:0000256" key="4">
    <source>
        <dbReference type="ARBA" id="ARBA00034003"/>
    </source>
</evidence>
<dbReference type="SUPFAM" id="SSF56091">
    <property type="entry name" value="DNA ligase/mRNA capping enzyme, catalytic domain"/>
    <property type="match status" value="1"/>
</dbReference>
<reference evidence="6 7" key="1">
    <citation type="journal article" date="2019" name="Emerg. Microbes Infect.">
        <title>Comprehensive subspecies identification of 175 nontuberculous mycobacteria species based on 7547 genomic profiles.</title>
        <authorList>
            <person name="Matsumoto Y."/>
            <person name="Kinjo T."/>
            <person name="Motooka D."/>
            <person name="Nabeya D."/>
            <person name="Jung N."/>
            <person name="Uechi K."/>
            <person name="Horii T."/>
            <person name="Iida T."/>
            <person name="Fujita J."/>
            <person name="Nakamura S."/>
        </authorList>
    </citation>
    <scope>NUCLEOTIDE SEQUENCE [LARGE SCALE GENOMIC DNA]</scope>
    <source>
        <strain evidence="6 7">JCM 30726</strain>
    </source>
</reference>
<dbReference type="InterPro" id="IPR012309">
    <property type="entry name" value="DNA_ligase_ATP-dep_C"/>
</dbReference>
<dbReference type="Pfam" id="PF04679">
    <property type="entry name" value="DNA_ligase_A_C"/>
    <property type="match status" value="1"/>
</dbReference>
<evidence type="ECO:0000256" key="3">
    <source>
        <dbReference type="ARBA" id="ARBA00022598"/>
    </source>
</evidence>
<accession>A0A7I9ZE77</accession>
<dbReference type="Pfam" id="PF01068">
    <property type="entry name" value="DNA_ligase_A_M"/>
    <property type="match status" value="1"/>
</dbReference>
<comment type="catalytic activity">
    <reaction evidence="4">
        <text>ATP + (deoxyribonucleotide)n-3'-hydroxyl + 5'-phospho-(deoxyribonucleotide)m = (deoxyribonucleotide)n+m + AMP + diphosphate.</text>
        <dbReference type="EC" id="6.5.1.1"/>
    </reaction>
</comment>
<evidence type="ECO:0000313" key="6">
    <source>
        <dbReference type="EMBL" id="GFG99165.1"/>
    </source>
</evidence>
<dbReference type="GO" id="GO:0005524">
    <property type="term" value="F:ATP binding"/>
    <property type="evidence" value="ECO:0007669"/>
    <property type="project" value="InterPro"/>
</dbReference>
<dbReference type="InterPro" id="IPR050191">
    <property type="entry name" value="ATP-dep_DNA_ligase"/>
</dbReference>
<evidence type="ECO:0000256" key="1">
    <source>
        <dbReference type="ARBA" id="ARBA00007572"/>
    </source>
</evidence>
<protein>
    <recommendedName>
        <fullName evidence="2">DNA ligase (ATP)</fullName>
        <ecNumber evidence="2">6.5.1.1</ecNumber>
    </recommendedName>
</protein>
<keyword evidence="7" id="KW-1185">Reference proteome</keyword>
<dbReference type="EC" id="6.5.1.1" evidence="2"/>
<dbReference type="EMBL" id="BLLA01000001">
    <property type="protein sequence ID" value="GFG99165.1"/>
    <property type="molecule type" value="Genomic_DNA"/>
</dbReference>
<dbReference type="GO" id="GO:0006281">
    <property type="term" value="P:DNA repair"/>
    <property type="evidence" value="ECO:0007669"/>
    <property type="project" value="InterPro"/>
</dbReference>
<dbReference type="PANTHER" id="PTHR45674:SF4">
    <property type="entry name" value="DNA LIGASE 1"/>
    <property type="match status" value="1"/>
</dbReference>
<dbReference type="Proteomes" id="UP000465301">
    <property type="component" value="Unassembled WGS sequence"/>
</dbReference>
<dbReference type="CDD" id="cd07970">
    <property type="entry name" value="OBF_DNA_ligase_LigC"/>
    <property type="match status" value="1"/>
</dbReference>
<dbReference type="GO" id="GO:0003910">
    <property type="term" value="F:DNA ligase (ATP) activity"/>
    <property type="evidence" value="ECO:0007669"/>
    <property type="project" value="UniProtKB-EC"/>
</dbReference>
<sequence>MPPVSPMLAKSVRSIPPDASYEPKWDGFRSICFRDGDDVELGSRNERPMTRYFPELVAAVKAELPQRCVIDGEIVISTTRATGTRLDFEALQQRIHPADSRVRMLAEATPASFIAFDLLALGDDDYTRRPFSERRAALVAAVGESGGSIHVTPATTDLGTAQRWFDEFEGAGLDGVIAKPLDVTYQPDKRVMFKIKHERTADCVVAGYRVHKSGADAIGSLLLGLYQDDGQLASVGVIGAFPMAERRRLFAELQPLVTDFEDHPWNWAAHEAGERTPRKNEYSRWNAGKDLSFVPLRPERVVEVRYDHMEGRRFRHTAQFNRWRPDRDPRSCTYEQLEQPVTFSLGEIVPGLGPG</sequence>
<dbReference type="NCBIfam" id="NF006078">
    <property type="entry name" value="PRK08224.1"/>
    <property type="match status" value="1"/>
</dbReference>
<comment type="caution">
    <text evidence="6">The sequence shown here is derived from an EMBL/GenBank/DDBJ whole genome shotgun (WGS) entry which is preliminary data.</text>
</comment>
<feature type="domain" description="ATP-dependent DNA ligase family profile" evidence="5">
    <location>
        <begin position="113"/>
        <end position="247"/>
    </location>
</feature>
<dbReference type="Gene3D" id="3.30.470.30">
    <property type="entry name" value="DNA ligase/mRNA capping enzyme"/>
    <property type="match status" value="1"/>
</dbReference>
<proteinExistence type="inferred from homology"/>
<dbReference type="PROSITE" id="PS50160">
    <property type="entry name" value="DNA_LIGASE_A3"/>
    <property type="match status" value="1"/>
</dbReference>
<dbReference type="InterPro" id="IPR012310">
    <property type="entry name" value="DNA_ligase_ATP-dep_cent"/>
</dbReference>
<dbReference type="PANTHER" id="PTHR45674">
    <property type="entry name" value="DNA LIGASE 1/3 FAMILY MEMBER"/>
    <property type="match status" value="1"/>
</dbReference>
<dbReference type="InterPro" id="IPR012340">
    <property type="entry name" value="NA-bd_OB-fold"/>
</dbReference>
<evidence type="ECO:0000313" key="7">
    <source>
        <dbReference type="Proteomes" id="UP000465301"/>
    </source>
</evidence>